<keyword evidence="8" id="KW-0511">Multifunctional enzyme</keyword>
<sequence length="411" mass="46682">MPEVGEVAHAVAQLRRNTLNHKIVSLGLQEDSLLFPFLKDPENTEKILDLHDKLLNTTILSVGRHGKYFWIRLSSSDGSPETSVLVMHFGMTGWIKLNNIPSSMVFMEGGGDKLVLEQIKKEEDKIKYEAKFEKEGLFGDKEPEEVWPPKFSKLIMKLQNESTGHTIDLSFVDPRRLGRIRHLTGPKVQSNKSLVCECSPLKELGPDYLKSSYFDSSPPFVSGDPDPNNHGKPRLSLPDFQALVLSKKKPIKSLLLEQTIFSGVGNWMADEICFQARIHPNEILTSVISSDGTIHPLIEKLYETVIFVCETAVKYEAEVLQFPKDWLMPYRWGKRRKNVKVKTSDGYDVDFITIGGRTSCFVPEVQKTFKSMDMAQKRKVKEEAVLEVLEITVAGFKVEEVTLKRSKRKKN</sequence>
<dbReference type="GO" id="GO:0008270">
    <property type="term" value="F:zinc ion binding"/>
    <property type="evidence" value="ECO:0007669"/>
    <property type="project" value="InterPro"/>
</dbReference>
<protein>
    <recommendedName>
        <fullName evidence="10">Formamidopyrimidine-DNA glycosylase catalytic domain-containing protein</fullName>
    </recommendedName>
</protein>
<evidence type="ECO:0000256" key="2">
    <source>
        <dbReference type="ARBA" id="ARBA00009409"/>
    </source>
</evidence>
<dbReference type="Pfam" id="PF01149">
    <property type="entry name" value="Fapy_DNA_glyco"/>
    <property type="match status" value="1"/>
</dbReference>
<dbReference type="GO" id="GO:0003906">
    <property type="term" value="F:DNA-(apurinic or apyrimidinic site) endonuclease activity"/>
    <property type="evidence" value="ECO:0007669"/>
    <property type="project" value="InterPro"/>
</dbReference>
<dbReference type="InterPro" id="IPR015886">
    <property type="entry name" value="H2TH_FPG"/>
</dbReference>
<dbReference type="FunFam" id="1.10.8.50:FF:000009">
    <property type="entry name" value="Formamidopyrimidine-DNA glycosylase"/>
    <property type="match status" value="1"/>
</dbReference>
<keyword evidence="5" id="KW-0238">DNA-binding</keyword>
<dbReference type="InterPro" id="IPR012319">
    <property type="entry name" value="FPG_cat"/>
</dbReference>
<keyword evidence="4" id="KW-0378">Hydrolase</keyword>
<comment type="similarity">
    <text evidence="2">Belongs to the FPG family.</text>
</comment>
<evidence type="ECO:0000256" key="9">
    <source>
        <dbReference type="ARBA" id="ARBA00023295"/>
    </source>
</evidence>
<dbReference type="GO" id="GO:0005634">
    <property type="term" value="C:nucleus"/>
    <property type="evidence" value="ECO:0007669"/>
    <property type="project" value="TreeGrafter"/>
</dbReference>
<dbReference type="GO" id="GO:0016829">
    <property type="term" value="F:lyase activity"/>
    <property type="evidence" value="ECO:0007669"/>
    <property type="project" value="UniProtKB-KW"/>
</dbReference>
<dbReference type="SUPFAM" id="SSF81624">
    <property type="entry name" value="N-terminal domain of MutM-like DNA repair proteins"/>
    <property type="match status" value="1"/>
</dbReference>
<dbReference type="AlphaFoldDB" id="A0A1E3QW81"/>
<evidence type="ECO:0000256" key="4">
    <source>
        <dbReference type="ARBA" id="ARBA00022801"/>
    </source>
</evidence>
<dbReference type="PANTHER" id="PTHR22993:SF9">
    <property type="entry name" value="FORMAMIDOPYRIMIDINE-DNA GLYCOSYLASE"/>
    <property type="match status" value="1"/>
</dbReference>
<evidence type="ECO:0000313" key="12">
    <source>
        <dbReference type="Proteomes" id="UP000094336"/>
    </source>
</evidence>
<organism evidence="11 12">
    <name type="scientific">Babjeviella inositovora NRRL Y-12698</name>
    <dbReference type="NCBI Taxonomy" id="984486"/>
    <lineage>
        <taxon>Eukaryota</taxon>
        <taxon>Fungi</taxon>
        <taxon>Dikarya</taxon>
        <taxon>Ascomycota</taxon>
        <taxon>Saccharomycotina</taxon>
        <taxon>Pichiomycetes</taxon>
        <taxon>Serinales incertae sedis</taxon>
        <taxon>Babjeviella</taxon>
    </lineage>
</organism>
<evidence type="ECO:0000256" key="1">
    <source>
        <dbReference type="ARBA" id="ARBA00001668"/>
    </source>
</evidence>
<dbReference type="SUPFAM" id="SSF46946">
    <property type="entry name" value="S13-like H2TH domain"/>
    <property type="match status" value="1"/>
</dbReference>
<dbReference type="InterPro" id="IPR035937">
    <property type="entry name" value="FPG_N"/>
</dbReference>
<comment type="catalytic activity">
    <reaction evidence="1">
        <text>Hydrolysis of DNA containing ring-opened 7-methylguanine residues, releasing 2,6-diamino-4-hydroxy-5-(N-methyl)formamidopyrimidine.</text>
        <dbReference type="EC" id="3.2.2.23"/>
    </reaction>
</comment>
<dbReference type="GO" id="GO:0003684">
    <property type="term" value="F:damaged DNA binding"/>
    <property type="evidence" value="ECO:0007669"/>
    <property type="project" value="InterPro"/>
</dbReference>
<feature type="domain" description="Formamidopyrimidine-DNA glycosylase catalytic" evidence="10">
    <location>
        <begin position="2"/>
        <end position="178"/>
    </location>
</feature>
<dbReference type="SMART" id="SM00898">
    <property type="entry name" value="Fapy_DNA_glyco"/>
    <property type="match status" value="1"/>
</dbReference>
<dbReference type="Gene3D" id="3.20.190.10">
    <property type="entry name" value="MutM-like, N-terminal"/>
    <property type="match status" value="1"/>
</dbReference>
<dbReference type="PROSITE" id="PS51068">
    <property type="entry name" value="FPG_CAT"/>
    <property type="match status" value="1"/>
</dbReference>
<dbReference type="GO" id="GO:0008534">
    <property type="term" value="F:oxidized purine nucleobase lesion DNA N-glycosylase activity"/>
    <property type="evidence" value="ECO:0007669"/>
    <property type="project" value="UniProtKB-EC"/>
</dbReference>
<dbReference type="InterPro" id="IPR010979">
    <property type="entry name" value="Ribosomal_uS13-like_H2TH"/>
</dbReference>
<dbReference type="EMBL" id="KV454427">
    <property type="protein sequence ID" value="ODQ81881.1"/>
    <property type="molecule type" value="Genomic_DNA"/>
</dbReference>
<evidence type="ECO:0000256" key="6">
    <source>
        <dbReference type="ARBA" id="ARBA00023204"/>
    </source>
</evidence>
<keyword evidence="3" id="KW-0227">DNA damage</keyword>
<dbReference type="Proteomes" id="UP000094336">
    <property type="component" value="Unassembled WGS sequence"/>
</dbReference>
<evidence type="ECO:0000313" key="11">
    <source>
        <dbReference type="EMBL" id="ODQ81881.1"/>
    </source>
</evidence>
<dbReference type="SMART" id="SM01232">
    <property type="entry name" value="H2TH"/>
    <property type="match status" value="1"/>
</dbReference>
<proteinExistence type="inferred from homology"/>
<dbReference type="PANTHER" id="PTHR22993">
    <property type="entry name" value="FORMAMIDOPYRIMIDINE-DNA GLYCOSYLASE"/>
    <property type="match status" value="1"/>
</dbReference>
<evidence type="ECO:0000256" key="5">
    <source>
        <dbReference type="ARBA" id="ARBA00023125"/>
    </source>
</evidence>
<keyword evidence="7" id="KW-0456">Lyase</keyword>
<dbReference type="OrthoDB" id="444592at2759"/>
<dbReference type="GeneID" id="30145916"/>
<keyword evidence="6" id="KW-0234">DNA repair</keyword>
<dbReference type="Gene3D" id="1.10.8.50">
    <property type="match status" value="1"/>
</dbReference>
<dbReference type="GO" id="GO:0006284">
    <property type="term" value="P:base-excision repair"/>
    <property type="evidence" value="ECO:0007669"/>
    <property type="project" value="InterPro"/>
</dbReference>
<name>A0A1E3QW81_9ASCO</name>
<evidence type="ECO:0000256" key="3">
    <source>
        <dbReference type="ARBA" id="ARBA00022763"/>
    </source>
</evidence>
<keyword evidence="9" id="KW-0326">Glycosidase</keyword>
<accession>A0A1E3QW81</accession>
<dbReference type="STRING" id="984486.A0A1E3QW81"/>
<dbReference type="RefSeq" id="XP_018987209.1">
    <property type="nucleotide sequence ID" value="XM_019128063.1"/>
</dbReference>
<keyword evidence="12" id="KW-1185">Reference proteome</keyword>
<evidence type="ECO:0000256" key="8">
    <source>
        <dbReference type="ARBA" id="ARBA00023268"/>
    </source>
</evidence>
<dbReference type="Pfam" id="PF06831">
    <property type="entry name" value="H2TH"/>
    <property type="match status" value="1"/>
</dbReference>
<gene>
    <name evidence="11" type="ORF">BABINDRAFT_160112</name>
</gene>
<evidence type="ECO:0000259" key="10">
    <source>
        <dbReference type="PROSITE" id="PS51068"/>
    </source>
</evidence>
<evidence type="ECO:0000256" key="7">
    <source>
        <dbReference type="ARBA" id="ARBA00023239"/>
    </source>
</evidence>
<reference evidence="12" key="1">
    <citation type="submission" date="2016-05" db="EMBL/GenBank/DDBJ databases">
        <title>Comparative genomics of biotechnologically important yeasts.</title>
        <authorList>
            <consortium name="DOE Joint Genome Institute"/>
            <person name="Riley R."/>
            <person name="Haridas S."/>
            <person name="Wolfe K.H."/>
            <person name="Lopes M.R."/>
            <person name="Hittinger C.T."/>
            <person name="Goker M."/>
            <person name="Salamov A."/>
            <person name="Wisecaver J."/>
            <person name="Long T.M."/>
            <person name="Aerts A.L."/>
            <person name="Barry K."/>
            <person name="Choi C."/>
            <person name="Clum A."/>
            <person name="Coughlan A.Y."/>
            <person name="Deshpande S."/>
            <person name="Douglass A.P."/>
            <person name="Hanson S.J."/>
            <person name="Klenk H.-P."/>
            <person name="Labutti K."/>
            <person name="Lapidus A."/>
            <person name="Lindquist E."/>
            <person name="Lipzen A."/>
            <person name="Meier-Kolthoff J.P."/>
            <person name="Ohm R.A."/>
            <person name="Otillar R.P."/>
            <person name="Pangilinan J."/>
            <person name="Peng Y."/>
            <person name="Rokas A."/>
            <person name="Rosa C.A."/>
            <person name="Scheuner C."/>
            <person name="Sibirny A.A."/>
            <person name="Slot J.C."/>
            <person name="Stielow J.B."/>
            <person name="Sun H."/>
            <person name="Kurtzman C.P."/>
            <person name="Blackwell M."/>
            <person name="Grigoriev I.V."/>
            <person name="Jeffries T.W."/>
        </authorList>
    </citation>
    <scope>NUCLEOTIDE SEQUENCE [LARGE SCALE GENOMIC DNA]</scope>
    <source>
        <strain evidence="12">NRRL Y-12698</strain>
    </source>
</reference>